<dbReference type="OrthoDB" id="6072757at2759"/>
<dbReference type="Gene3D" id="1.20.1250.20">
    <property type="entry name" value="MFS general substrate transporter like domains"/>
    <property type="match status" value="1"/>
</dbReference>
<dbReference type="Pfam" id="PF00083">
    <property type="entry name" value="Sugar_tr"/>
    <property type="match status" value="1"/>
</dbReference>
<dbReference type="InterPro" id="IPR012337">
    <property type="entry name" value="RNaseH-like_sf"/>
</dbReference>
<evidence type="ECO:0000313" key="8">
    <source>
        <dbReference type="EMBL" id="CAC5412181.1"/>
    </source>
</evidence>
<proteinExistence type="predicted"/>
<dbReference type="PROSITE" id="PS50850">
    <property type="entry name" value="MFS"/>
    <property type="match status" value="1"/>
</dbReference>
<dbReference type="SUPFAM" id="SSF103473">
    <property type="entry name" value="MFS general substrate transporter"/>
    <property type="match status" value="1"/>
</dbReference>
<feature type="transmembrane region" description="Helical" evidence="6">
    <location>
        <begin position="1397"/>
        <end position="1415"/>
    </location>
</feature>
<dbReference type="CDD" id="cd17317">
    <property type="entry name" value="MFS_SLC22"/>
    <property type="match status" value="1"/>
</dbReference>
<keyword evidence="2 6" id="KW-0812">Transmembrane</keyword>
<protein>
    <submittedName>
        <fullName evidence="8">SLC22A4_5</fullName>
    </submittedName>
</protein>
<dbReference type="InterPro" id="IPR013520">
    <property type="entry name" value="Ribonucl_H"/>
</dbReference>
<sequence length="1553" mass="177689">MNGLYDKRVEILVTLIEDVNINDHRILDLGHASLIGVNTGKVVEFDVRTRNCSICQYHIGKNEPKPPHECNVNWTGSSKGMEPDMACSMIQRLAEDGYTVGTLHADNDATTQSRLPCSIIKKMIKHIHQNCKQSMKAELATIVPHIFGHHEQYSPTWCTYIKDPTKFRFKHLPNGKALSGDKLKEELDKLAQSYIERADRLLNLGSTQSNESFNNSVASFAPKNRFYGGTKSLKARVSSAVMQKNEGYGWLSKVNKKSLLSPGHLTILHGIRKDRRRKQIRKTQSTTNFKRKRLTIKSKKLKDNQRETVKEGDTYGGEIEVQEHIDTETIPSKMKFEGEESVVVFDLETTGLSRMSDITQLAAFDGTTVFNEYVSPREVISPKVSELTGLTFDFSCDQMYHHGKPVESRDIQIVLLEFIDFISKKKKPILFGHNIAAFDIPILMNKLRQHSLLSEFMLHIYGCIDTIKLARRKFKTKDIGNHKQQTLVTKLLGIEYDAHNACADVTSLFQLLEHFEYSEKDVFPFNAALLTDSYIPLIRASHITKLTARRLAHSGLCLKHLQLAFNRDKTKKKTKAEYQKEYRERKRLQNVEEYLQKENERKRKSYVKSTELPKRDLERKRRINRENVKLYRQRKKQEKQVKQNDVSNKRTSSRKRISRAISRANRKIHKLEKELQTSNRKVWKLKKRISRLKIVKNESKSYKNQQNKENITPLNSADAEMRYVGLEPSKYKTIRRKLQFHNVLVEEIKAVDPCFTKNIVNGKVTKKHKMKSITSQVFGIRRRSLMSTSKKMKKVLRKRLPEIQEEIKTAVLTFLNRGENSSVMPGKADYKTVSGQQKQKHILSDHMNNLYLKIRSENLTIKLSYSRFCKYRPINFSLVSYATRNTCLCIKHQNMALKLRCLHKIGIINCDSPDAFVKDVTDHFDVDALFPADSGPFQYDEWSRVNADAGQRMNIVSTSSDRASFIKHFKPQLFEFKEHVNRVRNQYHALQDLKANLPRNHMIVQMDFAENFNCKTADESKRTNMNYDKLLMKIGGFGRFQKRMLALLLIPPFLDPMTSYILTFILGDHKHRCQMPNTMEDPFNSSLNMAANISECFVFRNGSATACNEWVYDQSQYKSTLISTFDMVCDNKFVRSHTMLCHYIGVFLGALTYGMFSDTLGRRPVLTTALIGMMLPNLIRCFVSNLPLVGFLIFANGYFSIIVYQSGYILATELVDPSKIVFANFAYYFSFCIGEYVLVIFAYFIRDWRILGWSTSIVVGIFLTSLLFQKESARWLLAKGKLSRAEIILKDIAKENNANFDVDIKNIKVDEKHERVTFCTAVGELVKSKVLTFRLAIFMFNWFSISMTYFGITMKVGNLGGDVYVNYLISTSAETIALFICLYVVKRLGRKKVFSSSMLICGIGCLCTIFSSLYGGPSLHWLTIILAMIGKLTITVAYFNIYLMVAESFQTNLRSFAIGICSSSGYAGSMVSAYVGDLGVLIDTKFGVALPLIIFGAFGICAGLLSFALPETKNMPLPQSIQEAENISRKQYKDGGSVLYRNGAESSLIVTKD</sequence>
<dbReference type="SUPFAM" id="SSF53098">
    <property type="entry name" value="Ribonuclease H-like"/>
    <property type="match status" value="1"/>
</dbReference>
<dbReference type="InterPro" id="IPR057617">
    <property type="entry name" value="PML_C"/>
</dbReference>
<dbReference type="EMBL" id="CACVKT020007991">
    <property type="protein sequence ID" value="CAC5412181.1"/>
    <property type="molecule type" value="Genomic_DNA"/>
</dbReference>
<feature type="transmembrane region" description="Helical" evidence="6">
    <location>
        <begin position="1140"/>
        <end position="1157"/>
    </location>
</feature>
<name>A0A6J8DXN0_MYTCO</name>
<feature type="transmembrane region" description="Helical" evidence="6">
    <location>
        <begin position="1455"/>
        <end position="1476"/>
    </location>
</feature>
<dbReference type="Pfam" id="PF25244">
    <property type="entry name" value="PML_C"/>
    <property type="match status" value="1"/>
</dbReference>
<feature type="transmembrane region" description="Helical" evidence="6">
    <location>
        <begin position="1225"/>
        <end position="1244"/>
    </location>
</feature>
<evidence type="ECO:0000256" key="6">
    <source>
        <dbReference type="SAM" id="Phobius"/>
    </source>
</evidence>
<dbReference type="PANTHER" id="PTHR24064">
    <property type="entry name" value="SOLUTE CARRIER FAMILY 22 MEMBER"/>
    <property type="match status" value="1"/>
</dbReference>
<evidence type="ECO:0000256" key="2">
    <source>
        <dbReference type="ARBA" id="ARBA00022692"/>
    </source>
</evidence>
<evidence type="ECO:0000256" key="4">
    <source>
        <dbReference type="ARBA" id="ARBA00023136"/>
    </source>
</evidence>
<feature type="transmembrane region" description="Helical" evidence="6">
    <location>
        <begin position="1250"/>
        <end position="1268"/>
    </location>
</feature>
<keyword evidence="4 6" id="KW-0472">Membrane</keyword>
<feature type="compositionally biased region" description="Basic and acidic residues" evidence="5">
    <location>
        <begin position="611"/>
        <end position="629"/>
    </location>
</feature>
<dbReference type="GO" id="GO:0003676">
    <property type="term" value="F:nucleic acid binding"/>
    <property type="evidence" value="ECO:0007669"/>
    <property type="project" value="InterPro"/>
</dbReference>
<evidence type="ECO:0000256" key="1">
    <source>
        <dbReference type="ARBA" id="ARBA00004141"/>
    </source>
</evidence>
<feature type="transmembrane region" description="Helical" evidence="6">
    <location>
        <begin position="1488"/>
        <end position="1509"/>
    </location>
</feature>
<evidence type="ECO:0000256" key="3">
    <source>
        <dbReference type="ARBA" id="ARBA00022989"/>
    </source>
</evidence>
<reference evidence="8 9" key="1">
    <citation type="submission" date="2020-06" db="EMBL/GenBank/DDBJ databases">
        <authorList>
            <person name="Li R."/>
            <person name="Bekaert M."/>
        </authorList>
    </citation>
    <scope>NUCLEOTIDE SEQUENCE [LARGE SCALE GENOMIC DNA]</scope>
    <source>
        <strain evidence="9">wild</strain>
    </source>
</reference>
<dbReference type="SMART" id="SM00479">
    <property type="entry name" value="EXOIII"/>
    <property type="match status" value="1"/>
</dbReference>
<feature type="transmembrane region" description="Helical" evidence="6">
    <location>
        <begin position="1331"/>
        <end position="1352"/>
    </location>
</feature>
<feature type="transmembrane region" description="Helical" evidence="6">
    <location>
        <begin position="1177"/>
        <end position="1204"/>
    </location>
</feature>
<gene>
    <name evidence="8" type="ORF">MCOR_45192</name>
</gene>
<evidence type="ECO:0000313" key="9">
    <source>
        <dbReference type="Proteomes" id="UP000507470"/>
    </source>
</evidence>
<feature type="region of interest" description="Disordered" evidence="5">
    <location>
        <begin position="600"/>
        <end position="660"/>
    </location>
</feature>
<keyword evidence="9" id="KW-1185">Reference proteome</keyword>
<dbReference type="Proteomes" id="UP000507470">
    <property type="component" value="Unassembled WGS sequence"/>
</dbReference>
<dbReference type="Gene3D" id="3.30.420.10">
    <property type="entry name" value="Ribonuclease H-like superfamily/Ribonuclease H"/>
    <property type="match status" value="1"/>
</dbReference>
<dbReference type="CDD" id="cd06127">
    <property type="entry name" value="DEDDh"/>
    <property type="match status" value="1"/>
</dbReference>
<dbReference type="Pfam" id="PF00929">
    <property type="entry name" value="RNase_T"/>
    <property type="match status" value="1"/>
</dbReference>
<feature type="compositionally biased region" description="Basic residues" evidence="5">
    <location>
        <begin position="651"/>
        <end position="660"/>
    </location>
</feature>
<feature type="transmembrane region" description="Helical" evidence="6">
    <location>
        <begin position="1044"/>
        <end position="1066"/>
    </location>
</feature>
<dbReference type="GO" id="GO:0016020">
    <property type="term" value="C:membrane"/>
    <property type="evidence" value="ECO:0007669"/>
    <property type="project" value="UniProtKB-SubCell"/>
</dbReference>
<dbReference type="CDD" id="cd14686">
    <property type="entry name" value="bZIP"/>
    <property type="match status" value="1"/>
</dbReference>
<dbReference type="InterPro" id="IPR036397">
    <property type="entry name" value="RNaseH_sf"/>
</dbReference>
<comment type="subcellular location">
    <subcellularLocation>
        <location evidence="1">Membrane</location>
        <topology evidence="1">Multi-pass membrane protein</topology>
    </subcellularLocation>
</comment>
<feature type="transmembrane region" description="Helical" evidence="6">
    <location>
        <begin position="1364"/>
        <end position="1385"/>
    </location>
</feature>
<organism evidence="8 9">
    <name type="scientific">Mytilus coruscus</name>
    <name type="common">Sea mussel</name>
    <dbReference type="NCBI Taxonomy" id="42192"/>
    <lineage>
        <taxon>Eukaryota</taxon>
        <taxon>Metazoa</taxon>
        <taxon>Spiralia</taxon>
        <taxon>Lophotrochozoa</taxon>
        <taxon>Mollusca</taxon>
        <taxon>Bivalvia</taxon>
        <taxon>Autobranchia</taxon>
        <taxon>Pteriomorphia</taxon>
        <taxon>Mytilida</taxon>
        <taxon>Mytiloidea</taxon>
        <taxon>Mytilidae</taxon>
        <taxon>Mytilinae</taxon>
        <taxon>Mytilus</taxon>
    </lineage>
</organism>
<keyword evidence="3 6" id="KW-1133">Transmembrane helix</keyword>
<dbReference type="InterPro" id="IPR005828">
    <property type="entry name" value="MFS_sugar_transport-like"/>
</dbReference>
<dbReference type="Pfam" id="PF20700">
    <property type="entry name" value="Mutator"/>
    <property type="match status" value="1"/>
</dbReference>
<evidence type="ECO:0000259" key="7">
    <source>
        <dbReference type="PROSITE" id="PS50850"/>
    </source>
</evidence>
<dbReference type="InterPro" id="IPR020846">
    <property type="entry name" value="MFS_dom"/>
</dbReference>
<dbReference type="InterPro" id="IPR036259">
    <property type="entry name" value="MFS_trans_sf"/>
</dbReference>
<dbReference type="GO" id="GO:0022857">
    <property type="term" value="F:transmembrane transporter activity"/>
    <property type="evidence" value="ECO:0007669"/>
    <property type="project" value="InterPro"/>
</dbReference>
<accession>A0A6J8DXN0</accession>
<dbReference type="InterPro" id="IPR049012">
    <property type="entry name" value="Mutator_transp_dom"/>
</dbReference>
<feature type="transmembrane region" description="Helical" evidence="6">
    <location>
        <begin position="1421"/>
        <end position="1443"/>
    </location>
</feature>
<evidence type="ECO:0000256" key="5">
    <source>
        <dbReference type="SAM" id="MobiDB-lite"/>
    </source>
</evidence>
<feature type="domain" description="Major facilitator superfamily (MFS) profile" evidence="7">
    <location>
        <begin position="1044"/>
        <end position="1514"/>
    </location>
</feature>